<comment type="subcellular location">
    <subcellularLocation>
        <location evidence="1 7">Cell outer membrane</location>
        <topology evidence="1 7">Multi-pass membrane protein</topology>
    </subcellularLocation>
</comment>
<evidence type="ECO:0000256" key="4">
    <source>
        <dbReference type="ARBA" id="ARBA00022692"/>
    </source>
</evidence>
<keyword evidence="5 7" id="KW-0472">Membrane</keyword>
<dbReference type="EMBL" id="BKAU01000002">
    <property type="protein sequence ID" value="GEP96360.1"/>
    <property type="molecule type" value="Genomic_DNA"/>
</dbReference>
<dbReference type="AlphaFoldDB" id="A0A512RL36"/>
<dbReference type="InterPro" id="IPR008969">
    <property type="entry name" value="CarboxyPept-like_regulatory"/>
</dbReference>
<feature type="domain" description="TonB-dependent receptor plug" evidence="9">
    <location>
        <begin position="200"/>
        <end position="302"/>
    </location>
</feature>
<evidence type="ECO:0000313" key="10">
    <source>
        <dbReference type="EMBL" id="GEP96360.1"/>
    </source>
</evidence>
<evidence type="ECO:0000259" key="8">
    <source>
        <dbReference type="Pfam" id="PF07660"/>
    </source>
</evidence>
<dbReference type="InterPro" id="IPR036942">
    <property type="entry name" value="Beta-barrel_TonB_sf"/>
</dbReference>
<feature type="domain" description="Secretin/TonB short N-terminal" evidence="8">
    <location>
        <begin position="48"/>
        <end position="97"/>
    </location>
</feature>
<dbReference type="Gene3D" id="2.170.130.10">
    <property type="entry name" value="TonB-dependent receptor, plug domain"/>
    <property type="match status" value="1"/>
</dbReference>
<dbReference type="Pfam" id="PF07715">
    <property type="entry name" value="Plug"/>
    <property type="match status" value="1"/>
</dbReference>
<protein>
    <submittedName>
        <fullName evidence="10">SusC/RagA family TonB-linked outer membrane protein</fullName>
    </submittedName>
</protein>
<keyword evidence="3 7" id="KW-1134">Transmembrane beta strand</keyword>
<dbReference type="InterPro" id="IPR023997">
    <property type="entry name" value="TonB-dep_OMP_SusC/RagA_CS"/>
</dbReference>
<evidence type="ECO:0000259" key="9">
    <source>
        <dbReference type="Pfam" id="PF07715"/>
    </source>
</evidence>
<dbReference type="SUPFAM" id="SSF49464">
    <property type="entry name" value="Carboxypeptidase regulatory domain-like"/>
    <property type="match status" value="1"/>
</dbReference>
<evidence type="ECO:0000256" key="3">
    <source>
        <dbReference type="ARBA" id="ARBA00022452"/>
    </source>
</evidence>
<sequence length="1152" mass="129602">MKLTVFLTVFACLHVSAKIYSQDTKISLNLKSVSIQHLFRAIEKKTAYRFVFSNDIIPQNMKVSIDVQNTAVSEVLSHALDRSNLDFKMLENDMIVVADRDNIRQVIRVSGRVLDASGQPLEGVSITIKGGSGGTFTGAKGVFALNVPDANAALVFSYVGLETQVIALNGRKTIDVVMKGARQLGTVTVVNTGFQTLNKERATGSFGYIDKEQLARPTTNIASRIIGTTAGVQATLDVDGNPTFEIRGKSSLYATARPLVVVDGFPIQGDFSTINPNDVESVTVLKDAAAASIWGARSANGVIVVVTKNGQRNKPLNVEFSAFTKMGRKFNLDYVNPLATSAETVDYEQRAFNKWSARVNPGVLNTGYYFAWSEATIALSEEYLGYMTAAERQAVLDRLSRQSNKQQIRDLLLASPATQQYNLSLSGSTGRMTNMLSMLFENNQSNFKETGYQKYLLNFRSTANITKWLDLHVGGMVNYNKEKNNGVSLQDIQGISPYEMLKNEDGSLTNIHQYYYPIIDRFVPTELFPYSDWTYNPVQEIQNRDRTVTQLNARLQAGITLKLLKGLTFDSKLQYELFNSWDRQFNNENTYYVRNRVNTATTWDQANNEMTLNLPKGGILSQYRSRTQSYNLRNSVSYNNFFGQEHEVNFIAGVEISNRVSEGFGNPLTYGYNDETLTSGIFPNGPGGTFSPIKNWLGSNQTFTYSNTFSYTTNRYFSSFANLAYTYRGKYTVSGSFRTDASNIIADDPKYRYSPFWSAGAAWQMHKEDFLRSANWLNRLNLRLTYGYNGNEDRSTSFKPLISANPTPNIYTNDYTAAISSFGNPTLRWEKTGTWNAGIDYSLFSNKLFGKIDVYRKYGKDQIAQLSIPAVNGTTTQKLNNAEISNKGIEIELGTMQRIADRISWQGNLNFSYNKNRIEKLFVATYAASTLYSGGSGAYVEGFDANTLWRFEYAGIHNKQPMVKGEKGALYDFGAWTPGDGRDYLLNMGSTVAPYTLGFMNTFRIHDFDLSFIITGKFGHVFQRMGFNYPPTWSSRVLPNVKYSEVVNGDPSQIVPLPLNDIEDRYYFWDRFHQYLNYLIEDASHIRMQEVNLTYNLNKRTLSRIKLDNVQVFAQGNDLFTIYANKAKEDPEYPLGTMNPQPTLTLGVKCSL</sequence>
<dbReference type="Gene3D" id="2.40.170.20">
    <property type="entry name" value="TonB-dependent receptor, beta-barrel domain"/>
    <property type="match status" value="1"/>
</dbReference>
<keyword evidence="6 7" id="KW-0998">Cell outer membrane</keyword>
<evidence type="ECO:0000313" key="11">
    <source>
        <dbReference type="Proteomes" id="UP000321436"/>
    </source>
</evidence>
<accession>A0A512RL36</accession>
<keyword evidence="2 7" id="KW-0813">Transport</keyword>
<dbReference type="Pfam" id="PF13715">
    <property type="entry name" value="CarbopepD_reg_2"/>
    <property type="match status" value="1"/>
</dbReference>
<reference evidence="10 11" key="1">
    <citation type="submission" date="2019-07" db="EMBL/GenBank/DDBJ databases">
        <title>Whole genome shotgun sequence of Chitinophaga cymbidii NBRC 109752.</title>
        <authorList>
            <person name="Hosoyama A."/>
            <person name="Uohara A."/>
            <person name="Ohji S."/>
            <person name="Ichikawa N."/>
        </authorList>
    </citation>
    <scope>NUCLEOTIDE SEQUENCE [LARGE SCALE GENOMIC DNA]</scope>
    <source>
        <strain evidence="10 11">NBRC 109752</strain>
    </source>
</reference>
<evidence type="ECO:0000256" key="1">
    <source>
        <dbReference type="ARBA" id="ARBA00004571"/>
    </source>
</evidence>
<keyword evidence="11" id="KW-1185">Reference proteome</keyword>
<dbReference type="SUPFAM" id="SSF56935">
    <property type="entry name" value="Porins"/>
    <property type="match status" value="1"/>
</dbReference>
<organism evidence="10 11">
    <name type="scientific">Chitinophaga cymbidii</name>
    <dbReference type="NCBI Taxonomy" id="1096750"/>
    <lineage>
        <taxon>Bacteria</taxon>
        <taxon>Pseudomonadati</taxon>
        <taxon>Bacteroidota</taxon>
        <taxon>Chitinophagia</taxon>
        <taxon>Chitinophagales</taxon>
        <taxon>Chitinophagaceae</taxon>
        <taxon>Chitinophaga</taxon>
    </lineage>
</organism>
<evidence type="ECO:0000256" key="2">
    <source>
        <dbReference type="ARBA" id="ARBA00022448"/>
    </source>
</evidence>
<dbReference type="Proteomes" id="UP000321436">
    <property type="component" value="Unassembled WGS sequence"/>
</dbReference>
<dbReference type="Gene3D" id="2.60.40.1120">
    <property type="entry name" value="Carboxypeptidase-like, regulatory domain"/>
    <property type="match status" value="1"/>
</dbReference>
<evidence type="ECO:0000256" key="7">
    <source>
        <dbReference type="PROSITE-ProRule" id="PRU01360"/>
    </source>
</evidence>
<evidence type="ECO:0000256" key="6">
    <source>
        <dbReference type="ARBA" id="ARBA00023237"/>
    </source>
</evidence>
<proteinExistence type="inferred from homology"/>
<dbReference type="GO" id="GO:0009279">
    <property type="term" value="C:cell outer membrane"/>
    <property type="evidence" value="ECO:0007669"/>
    <property type="project" value="UniProtKB-SubCell"/>
</dbReference>
<dbReference type="NCBIfam" id="TIGR04056">
    <property type="entry name" value="OMP_RagA_SusC"/>
    <property type="match status" value="1"/>
</dbReference>
<dbReference type="InterPro" id="IPR012910">
    <property type="entry name" value="Plug_dom"/>
</dbReference>
<dbReference type="Pfam" id="PF07660">
    <property type="entry name" value="STN"/>
    <property type="match status" value="1"/>
</dbReference>
<dbReference type="InterPro" id="IPR037066">
    <property type="entry name" value="Plug_dom_sf"/>
</dbReference>
<dbReference type="RefSeq" id="WP_186831039.1">
    <property type="nucleotide sequence ID" value="NZ_BKAU01000002.1"/>
</dbReference>
<keyword evidence="4 7" id="KW-0812">Transmembrane</keyword>
<dbReference type="InterPro" id="IPR039426">
    <property type="entry name" value="TonB-dep_rcpt-like"/>
</dbReference>
<dbReference type="NCBIfam" id="TIGR04057">
    <property type="entry name" value="SusC_RagA_signa"/>
    <property type="match status" value="1"/>
</dbReference>
<name>A0A512RL36_9BACT</name>
<comment type="caution">
    <text evidence="10">The sequence shown here is derived from an EMBL/GenBank/DDBJ whole genome shotgun (WGS) entry which is preliminary data.</text>
</comment>
<gene>
    <name evidence="10" type="ORF">CCY01nite_26200</name>
</gene>
<dbReference type="InterPro" id="IPR011662">
    <property type="entry name" value="Secretin/TonB_short_N"/>
</dbReference>
<dbReference type="PROSITE" id="PS52016">
    <property type="entry name" value="TONB_DEPENDENT_REC_3"/>
    <property type="match status" value="1"/>
</dbReference>
<comment type="similarity">
    <text evidence="7">Belongs to the TonB-dependent receptor family.</text>
</comment>
<evidence type="ECO:0000256" key="5">
    <source>
        <dbReference type="ARBA" id="ARBA00023136"/>
    </source>
</evidence>
<dbReference type="InterPro" id="IPR023996">
    <property type="entry name" value="TonB-dep_OMP_SusC/RagA"/>
</dbReference>